<name>A0A084IQJ1_SALHC</name>
<accession>A0A084IQJ1</accession>
<dbReference type="Proteomes" id="UP000028302">
    <property type="component" value="Unassembled WGS sequence"/>
</dbReference>
<dbReference type="InterPro" id="IPR008928">
    <property type="entry name" value="6-hairpin_glycosidase_sf"/>
</dbReference>
<dbReference type="InterPro" id="IPR011013">
    <property type="entry name" value="Gal_mutarotase_sf_dom"/>
</dbReference>
<gene>
    <name evidence="7" type="ORF">C41B8_02557</name>
</gene>
<dbReference type="SUPFAM" id="SSF48208">
    <property type="entry name" value="Six-hairpin glycosidases"/>
    <property type="match status" value="1"/>
</dbReference>
<feature type="domain" description="Glycoamylase-like" evidence="5">
    <location>
        <begin position="1312"/>
        <end position="1519"/>
    </location>
</feature>
<keyword evidence="3" id="KW-1133">Transmembrane helix</keyword>
<evidence type="ECO:0000256" key="1">
    <source>
        <dbReference type="ARBA" id="ARBA00022676"/>
    </source>
</evidence>
<feature type="transmembrane region" description="Helical" evidence="3">
    <location>
        <begin position="755"/>
        <end position="781"/>
    </location>
</feature>
<protein>
    <submittedName>
        <fullName evidence="7">Cyclic beta-1,2-glucan synthetase</fullName>
    </submittedName>
</protein>
<feature type="domain" description="Glycosyl hydrolase 94 supersandwich" evidence="4">
    <location>
        <begin position="1575"/>
        <end position="1842"/>
    </location>
</feature>
<dbReference type="EMBL" id="APNK01000002">
    <property type="protein sequence ID" value="KEZ78975.1"/>
    <property type="molecule type" value="Genomic_DNA"/>
</dbReference>
<dbReference type="GO" id="GO:0016757">
    <property type="term" value="F:glycosyltransferase activity"/>
    <property type="evidence" value="ECO:0007669"/>
    <property type="project" value="UniProtKB-KW"/>
</dbReference>
<dbReference type="Gene3D" id="1.50.10.10">
    <property type="match status" value="1"/>
</dbReference>
<evidence type="ECO:0000259" key="4">
    <source>
        <dbReference type="Pfam" id="PF06165"/>
    </source>
</evidence>
<feature type="transmembrane region" description="Helical" evidence="3">
    <location>
        <begin position="732"/>
        <end position="749"/>
    </location>
</feature>
<organism evidence="7 8">
    <name type="scientific">Salinisphaera hydrothermalis (strain C41B8)</name>
    <dbReference type="NCBI Taxonomy" id="1304275"/>
    <lineage>
        <taxon>Bacteria</taxon>
        <taxon>Pseudomonadati</taxon>
        <taxon>Pseudomonadota</taxon>
        <taxon>Gammaproteobacteria</taxon>
        <taxon>Salinisphaerales</taxon>
        <taxon>Salinisphaeraceae</taxon>
        <taxon>Salinisphaera</taxon>
    </lineage>
</organism>
<keyword evidence="8" id="KW-1185">Reference proteome</keyword>
<dbReference type="InterPro" id="IPR037824">
    <property type="entry name" value="GH94N_2_NdvB"/>
</dbReference>
<dbReference type="InterPro" id="IPR037018">
    <property type="entry name" value="GH65_N"/>
</dbReference>
<dbReference type="SUPFAM" id="SSF74650">
    <property type="entry name" value="Galactose mutarotase-like"/>
    <property type="match status" value="2"/>
</dbReference>
<keyword evidence="3" id="KW-0812">Transmembrane</keyword>
<evidence type="ECO:0000259" key="6">
    <source>
        <dbReference type="Pfam" id="PF17167"/>
    </source>
</evidence>
<dbReference type="InterPro" id="IPR019282">
    <property type="entry name" value="Glycoamylase-like_cons_dom"/>
</dbReference>
<dbReference type="InterPro" id="IPR012341">
    <property type="entry name" value="6hp_glycosidase-like_sf"/>
</dbReference>
<keyword evidence="2" id="KW-0808">Transferase</keyword>
<dbReference type="InterPro" id="IPR052047">
    <property type="entry name" value="GH94_Enzymes"/>
</dbReference>
<comment type="caution">
    <text evidence="7">The sequence shown here is derived from an EMBL/GenBank/DDBJ whole genome shotgun (WGS) entry which is preliminary data.</text>
</comment>
<evidence type="ECO:0000313" key="8">
    <source>
        <dbReference type="Proteomes" id="UP000028302"/>
    </source>
</evidence>
<feature type="domain" description="Glycosyl hydrolase 94 catalytic" evidence="6">
    <location>
        <begin position="2353"/>
        <end position="2777"/>
    </location>
</feature>
<feature type="domain" description="Glycosyl hydrolase 94 supersandwich" evidence="4">
    <location>
        <begin position="2070"/>
        <end position="2339"/>
    </location>
</feature>
<evidence type="ECO:0000256" key="2">
    <source>
        <dbReference type="ARBA" id="ARBA00022679"/>
    </source>
</evidence>
<dbReference type="PANTHER" id="PTHR37469">
    <property type="entry name" value="CELLOBIONIC ACID PHOSPHORYLASE-RELATED"/>
    <property type="match status" value="1"/>
</dbReference>
<proteinExistence type="predicted"/>
<dbReference type="Pfam" id="PF17167">
    <property type="entry name" value="Glyco_hydro_94"/>
    <property type="match status" value="1"/>
</dbReference>
<dbReference type="GO" id="GO:0030246">
    <property type="term" value="F:carbohydrate binding"/>
    <property type="evidence" value="ECO:0007669"/>
    <property type="project" value="InterPro"/>
</dbReference>
<dbReference type="Gene3D" id="1.50.10.140">
    <property type="match status" value="2"/>
</dbReference>
<dbReference type="PATRIC" id="fig|1304275.5.peg.518"/>
<dbReference type="GO" id="GO:0005975">
    <property type="term" value="P:carbohydrate metabolic process"/>
    <property type="evidence" value="ECO:0007669"/>
    <property type="project" value="InterPro"/>
</dbReference>
<dbReference type="PANTHER" id="PTHR37469:SF2">
    <property type="entry name" value="CELLOBIONIC ACID PHOSPHORYLASE"/>
    <property type="match status" value="1"/>
</dbReference>
<evidence type="ECO:0000313" key="7">
    <source>
        <dbReference type="EMBL" id="KEZ78975.1"/>
    </source>
</evidence>
<feature type="transmembrane region" description="Helical" evidence="3">
    <location>
        <begin position="863"/>
        <end position="881"/>
    </location>
</feature>
<dbReference type="STRING" id="1304275.C41B8_02557"/>
<feature type="transmembrane region" description="Helical" evidence="3">
    <location>
        <begin position="319"/>
        <end position="345"/>
    </location>
</feature>
<dbReference type="Gene3D" id="2.70.98.40">
    <property type="entry name" value="Glycoside hydrolase, family 65, N-terminal domain"/>
    <property type="match status" value="2"/>
</dbReference>
<dbReference type="eggNOG" id="COG3459">
    <property type="taxonomic scope" value="Bacteria"/>
</dbReference>
<feature type="transmembrane region" description="Helical" evidence="3">
    <location>
        <begin position="351"/>
        <end position="378"/>
    </location>
</feature>
<dbReference type="InterPro" id="IPR033432">
    <property type="entry name" value="GH94_catalytic"/>
</dbReference>
<dbReference type="Pfam" id="PF06165">
    <property type="entry name" value="GH94_b-supersand"/>
    <property type="match status" value="2"/>
</dbReference>
<dbReference type="Pfam" id="PF10091">
    <property type="entry name" value="Glycoamylase"/>
    <property type="match status" value="1"/>
</dbReference>
<dbReference type="InterPro" id="IPR010383">
    <property type="entry name" value="Glyco_hydrolase_94_b-supersand"/>
</dbReference>
<evidence type="ECO:0000259" key="5">
    <source>
        <dbReference type="Pfam" id="PF10091"/>
    </source>
</evidence>
<dbReference type="CDD" id="cd11756">
    <property type="entry name" value="GH94N_ChvB_NdvB_1_like"/>
    <property type="match status" value="1"/>
</dbReference>
<dbReference type="RefSeq" id="WP_198025013.1">
    <property type="nucleotide sequence ID" value="NZ_APNK01000002.1"/>
</dbReference>
<sequence>MARALDSTTGVVNRPNPGVGAQVNAEQDWIATLAQAHCVVVPARARMAVEPAITALEGRFQRLYERVAERAASARQGSRVEEWLLDNWHVVQRAIEQVRESLPRAYTRQLPRIRDTHGRPQWRVHALAQAITMHGEQPLDIARLIEDVATYQRVCVLTIGEVWALPAVLRWVLLDDLMKAAERGLPRTPNEQTAERAVTPGLGVAGCILSLRTLESDDWCDSAESLMVVESVLRSDPGNAYARMDFISRDRYRKAIERFARRTGLTEIEVAEAAFDCAHEAATDDYRRHIGYYLIDDGRSALSERLGHRLRRPWYEPPYGAASILYFAGLALFAMPPWLALGWILTVAGTAIGITALIMLLTAVMLASLATGLINGLVTHWLPPRALPKLNFEAGIPNEARTAVAVPVLLARTADVDSLAERLETNYLNNDDRNLVYVVLCDLADAPHREMASDERLLDTVRHRIEALNTRYSDGRESGPFIALNRRREWNPAQHCWMGWERKRGKLLQFNRLITDRDDDFETIAGDREQLAAIRYVITLDADTAMPQGTAHVLIGALAHPLNAAVPNAGRTHVVRGYAFLQPRLDTDPTTTEPTRFTQVFDSDATVDLYTNAVSNVYQDLFGEGIFAGKGIYDPRVIADTLADRLPANALLSHDLLEGSLGRTALISDTRFYEQFPSNVFVYLRRSHRWIRGDWQLLPWLWRWVPTSAGRRETNPLKLLQQWQILDNLRRSVTAPALLALLCIAWTAALPGPAWAWTLLVVALSAVPIWVELLACVWACLADWRHVRQHLSALRSPLRQRSLRLALSLCLVPYESLFVLDGVGRTLYRMRISRCHLLDWRTAHDIHHDFGAERTMLTAWRDMWISPTTAIVLTPILAILAPDALIPAAPFLLAWLTAPALAHYVSGAPAEQKPQLAPAELQVLRDVARRTWFFFERFMGPDDHWLPPDNFQEEPRAVLARRTSPTNIGMGLLSALAAYDLGYLDLFSLAARLNSSFERIDTLERHRGHLLNWYETRELTPLAPRYVSTVDSGNFAAALLTLARGLEQLIAQPIDPRRLLFGIRDTLSLLESGVITADSSRPKIAERQWIAGVRARRSLIDANASADECWTLLKRLCEREIPALRTEFVTLLDRAGAHLSPERLTQLHHWLDELRRQATLARHFGDQLLPWRRLLDQPPALYRADAALAPPPIARYWRMIVRQLARPVTLAHVSNVCAAVERLLDRLDSALIETASPDRRYAEAIAWNRHLRHALVAAGTAATHLRNDIDRLVRQADAWVGATDFTFLYDPSRHLFRIGYNIDEAQLDAGFYDLIASEARLTSFLAIAKGDVPHRHWLHLGRPFRALNGRIVLMSWGATLFEYLMPRLFLPAPNASLMERACRRAVDAHMAFAQRMHVPWGISESGYYHLDAHANYQYRAFGIPGIGFRRDAGDRLVVSAYSSLMALPFRPHAVIDNIRALEKEGGLGEYGLYEAIDYGPSSRRRSTRRASIVRSYLSHHQGMLLLAIDNMLNDDIMPTRFQADPRIARLSNLLHERAPALPAALPPWPDHELPRPFVAAVPLPVWSPERAATGQRYNLLSNGHMSLVQSADGSGGSTWEGVVLTRWTPDPTRERQGHWCYIRDLDRDTLSSVGVEPAGGDPDSARTLFAPHYVEYQRRTSELFCRLRVAVAYEDDVEVRHLLIKNETARPRRLLIAGYAEVVLAPEAEDTRHPAFAKLFVQSRYLASHQTMVFRRRPRGAREKPLYLGHAVHVPPGIKSRVRWETSRERFLGRLGRMAAPQALRAPSLSGFTQTVGTVLDPVLATGVTIELAPHTEAEIVYVTAAGYSRPSVLDTVRRYRSLSRASWVFDQARMAAEQELSELRIDPPDVIWIMRLLSQLWAPTRYSRAAADLLRASHQIQSTLWGRGISGDAPILLARVHASDDADFARRLLQAHLFWGIRGQAIDLVLVDESPAGYVRSIRDRLQALTTEIRGRTQRATRGQVHLIAASDLSETDRTRLWASARVVLDSAAGEIIDQLKPTAETIPLLPPFVPIRRTTETGPALPALECPSDLEFDNGLGGFAEDGREYVIHLEPGQSLPAPWSNVIANPDFGCLTTEAGLGCTWAGNSGENRLTPWSNDPICDPPSEVVYLRDEETAEVWTPTPAPRPADRAYQIRHGAGYTVYRHHSHGIEQRLRVTVDREAPVKIVRLDLTNRWPWTRRLTATYYLEWVLGTTRAATAPHIVLEHDADHQVLLARNSFVRDAAPGVGFVTASERPHGLTADRTEFLGRAGDLGAPAALFRIGLSGYIEPGVDPCAAYQVHVDVPTDTTRSIYFIVGQGRDRDDALALAARFRDRDNVAHGEQTLAAFWARHLTGIEVHTPDRATDIMINHWLPYQVLSCRLWGRTGYYQSSGAYGFRDQLQDVLALLWSQPDWTRAHILRAASRQFSEGDVLHWWHERPLRGVRTRYTDDLLWLPYVTAQYVHTTGDTSILAARVAYLAGAPLEPDETERYSEYAPAANEGSLYEHCVRAIEHASRYGAHGLPLIGGGDWNDGYNRIGADGRGESVWLGWFLVRVLRDFAPLCATMDDEPRGTRYDGLADRLLQRIEDHAWDGDWYRRAYFDDGSPLGSAENDECQIDLMAQTWATLATGADSARTRHAMNAVYERLVRNETRQILLLAPPFDRTHQDPGYIRGYPPGIRENGGQYTHGAVWAVWAAAGLGDAERAWQLFSLLNPVLQASGPEQIARYRTEPYVLAGDIYSMAPHVGRGGWTWYTGAAGWLWRGGIEALLGLRIHDGTTLEIAPLLPIDWPGFRATLHRGAARYEIEVIAIEASEPTVFVTLDGQPLPDARIPLDNADHTHRIVVRIGRGG</sequence>
<keyword evidence="3" id="KW-0472">Membrane</keyword>
<dbReference type="Gene3D" id="2.60.420.10">
    <property type="entry name" value="Maltose phosphorylase, domain 3"/>
    <property type="match status" value="1"/>
</dbReference>
<evidence type="ECO:0000256" key="3">
    <source>
        <dbReference type="SAM" id="Phobius"/>
    </source>
</evidence>
<dbReference type="SMART" id="SM01068">
    <property type="entry name" value="CBM_X"/>
    <property type="match status" value="2"/>
</dbReference>
<reference evidence="7 8" key="1">
    <citation type="submission" date="2013-03" db="EMBL/GenBank/DDBJ databases">
        <title>Salinisphaera hydrothermalis C41B8 Genome Sequencing.</title>
        <authorList>
            <person name="Li C."/>
            <person name="Lai Q."/>
            <person name="Shao Z."/>
        </authorList>
    </citation>
    <scope>NUCLEOTIDE SEQUENCE [LARGE SCALE GENOMIC DNA]</scope>
    <source>
        <strain evidence="7 8">C41B8</strain>
    </source>
</reference>
<keyword evidence="1" id="KW-0328">Glycosyltransferase</keyword>